<dbReference type="OrthoDB" id="676647at2"/>
<protein>
    <submittedName>
        <fullName evidence="2">Uncharacterized protein</fullName>
    </submittedName>
</protein>
<keyword evidence="3" id="KW-1185">Reference proteome</keyword>
<evidence type="ECO:0000256" key="1">
    <source>
        <dbReference type="SAM" id="Phobius"/>
    </source>
</evidence>
<dbReference type="STRING" id="573321.SAMN04488505_102185"/>
<keyword evidence="1" id="KW-0812">Transmembrane</keyword>
<accession>A0A1H7PXW5</accession>
<feature type="transmembrane region" description="Helical" evidence="1">
    <location>
        <begin position="113"/>
        <end position="144"/>
    </location>
</feature>
<gene>
    <name evidence="2" type="ORF">SAMN04488505_102185</name>
</gene>
<feature type="transmembrane region" description="Helical" evidence="1">
    <location>
        <begin position="6"/>
        <end position="25"/>
    </location>
</feature>
<evidence type="ECO:0000313" key="2">
    <source>
        <dbReference type="EMBL" id="SEL39887.1"/>
    </source>
</evidence>
<dbReference type="AlphaFoldDB" id="A0A1H7PXW5"/>
<keyword evidence="1" id="KW-0472">Membrane</keyword>
<sequence>MRGNILSPEYMLSNLIAFLLLILAIKRPLITRAIISLIFLGAGCYNGILAIYYPERYLIYADLTASPMYETFIRGAFSRHITSYIMFIAVMQLITGTLIGWKRGWMKAALGAAAIFLIGIAPLGAGSAFPCSILLAIACLILIFDAGEESLPDALHRKYLKGAGYHGKYK</sequence>
<feature type="transmembrane region" description="Helical" evidence="1">
    <location>
        <begin position="32"/>
        <end position="53"/>
    </location>
</feature>
<dbReference type="Proteomes" id="UP000198984">
    <property type="component" value="Unassembled WGS sequence"/>
</dbReference>
<evidence type="ECO:0000313" key="3">
    <source>
        <dbReference type="Proteomes" id="UP000198984"/>
    </source>
</evidence>
<dbReference type="EMBL" id="FOBB01000002">
    <property type="protein sequence ID" value="SEL39887.1"/>
    <property type="molecule type" value="Genomic_DNA"/>
</dbReference>
<name>A0A1H7PXW5_9BACT</name>
<organism evidence="2 3">
    <name type="scientific">Chitinophaga rupis</name>
    <dbReference type="NCBI Taxonomy" id="573321"/>
    <lineage>
        <taxon>Bacteria</taxon>
        <taxon>Pseudomonadati</taxon>
        <taxon>Bacteroidota</taxon>
        <taxon>Chitinophagia</taxon>
        <taxon>Chitinophagales</taxon>
        <taxon>Chitinophagaceae</taxon>
        <taxon>Chitinophaga</taxon>
    </lineage>
</organism>
<keyword evidence="1" id="KW-1133">Transmembrane helix</keyword>
<reference evidence="2 3" key="1">
    <citation type="submission" date="2016-10" db="EMBL/GenBank/DDBJ databases">
        <authorList>
            <person name="de Groot N.N."/>
        </authorList>
    </citation>
    <scope>NUCLEOTIDE SEQUENCE [LARGE SCALE GENOMIC DNA]</scope>
    <source>
        <strain evidence="2 3">DSM 21039</strain>
    </source>
</reference>
<feature type="transmembrane region" description="Helical" evidence="1">
    <location>
        <begin position="81"/>
        <end position="101"/>
    </location>
</feature>
<dbReference type="RefSeq" id="WP_089908989.1">
    <property type="nucleotide sequence ID" value="NZ_FOBB01000002.1"/>
</dbReference>
<proteinExistence type="predicted"/>